<comment type="caution">
    <text evidence="1">The sequence shown here is derived from an EMBL/GenBank/DDBJ whole genome shotgun (WGS) entry which is preliminary data.</text>
</comment>
<organism evidence="1 2">
    <name type="scientific">Asticcacaulis endophyticus</name>
    <dbReference type="NCBI Taxonomy" id="1395890"/>
    <lineage>
        <taxon>Bacteria</taxon>
        <taxon>Pseudomonadati</taxon>
        <taxon>Pseudomonadota</taxon>
        <taxon>Alphaproteobacteria</taxon>
        <taxon>Caulobacterales</taxon>
        <taxon>Caulobacteraceae</taxon>
        <taxon>Asticcacaulis</taxon>
    </lineage>
</organism>
<evidence type="ECO:0000313" key="1">
    <source>
        <dbReference type="EMBL" id="GGZ39952.1"/>
    </source>
</evidence>
<proteinExistence type="predicted"/>
<dbReference type="Pfam" id="PF11185">
    <property type="entry name" value="DUF2971"/>
    <property type="match status" value="1"/>
</dbReference>
<evidence type="ECO:0000313" key="2">
    <source>
        <dbReference type="Proteomes" id="UP000662572"/>
    </source>
</evidence>
<dbReference type="InterPro" id="IPR021352">
    <property type="entry name" value="DUF2971"/>
</dbReference>
<gene>
    <name evidence="1" type="ORF">GCM10011273_28270</name>
</gene>
<dbReference type="AlphaFoldDB" id="A0A918QAM6"/>
<reference evidence="1" key="1">
    <citation type="journal article" date="2014" name="Int. J. Syst. Evol. Microbiol.">
        <title>Complete genome sequence of Corynebacterium casei LMG S-19264T (=DSM 44701T), isolated from a smear-ripened cheese.</title>
        <authorList>
            <consortium name="US DOE Joint Genome Institute (JGI-PGF)"/>
            <person name="Walter F."/>
            <person name="Albersmeier A."/>
            <person name="Kalinowski J."/>
            <person name="Ruckert C."/>
        </authorList>
    </citation>
    <scope>NUCLEOTIDE SEQUENCE</scope>
    <source>
        <strain evidence="1">KCTC 32296</strain>
    </source>
</reference>
<dbReference type="EMBL" id="BMZB01000004">
    <property type="protein sequence ID" value="GGZ39952.1"/>
    <property type="molecule type" value="Genomic_DNA"/>
</dbReference>
<dbReference type="Proteomes" id="UP000662572">
    <property type="component" value="Unassembled WGS sequence"/>
</dbReference>
<dbReference type="RefSeq" id="WP_189487690.1">
    <property type="nucleotide sequence ID" value="NZ_BMZB01000004.1"/>
</dbReference>
<name>A0A918QAM6_9CAUL</name>
<sequence>MKKKPLLRYTDLTSLFYILHNKKITLLNPDLWDDRNDIYFIDLYKKRRNFESVLVMCLSDSTLQTYNQWSVFSKGSGGVCISFDREKLLNHFSKEEFIHKKVSYKSVRNLKEYLKSNIDYVDDLPFIKRNSYSAEMEYRIIKGFSEKVKYADVSIELSCINRITLSPWMPIPLAKNVKDTIKLIEGVSKIPVFRSTILENSDWKWTGEFADVLDLIE</sequence>
<accession>A0A918QAM6</accession>
<reference evidence="1" key="2">
    <citation type="submission" date="2020-09" db="EMBL/GenBank/DDBJ databases">
        <authorList>
            <person name="Sun Q."/>
            <person name="Kim S."/>
        </authorList>
    </citation>
    <scope>NUCLEOTIDE SEQUENCE</scope>
    <source>
        <strain evidence="1">KCTC 32296</strain>
    </source>
</reference>
<keyword evidence="2" id="KW-1185">Reference proteome</keyword>
<protein>
    <recommendedName>
        <fullName evidence="3">DUF2971 domain-containing protein</fullName>
    </recommendedName>
</protein>
<evidence type="ECO:0008006" key="3">
    <source>
        <dbReference type="Google" id="ProtNLM"/>
    </source>
</evidence>